<dbReference type="InterPro" id="IPR036823">
    <property type="entry name" value="Ribosomal_uS7_dom_sf"/>
</dbReference>
<evidence type="ECO:0000256" key="5">
    <source>
        <dbReference type="ARBA" id="ARBA00023274"/>
    </source>
</evidence>
<accession>A0A5N5X021</accession>
<name>A0A5N5X021_9EURO</name>
<evidence type="ECO:0000256" key="4">
    <source>
        <dbReference type="ARBA" id="ARBA00023128"/>
    </source>
</evidence>
<dbReference type="InterPro" id="IPR047988">
    <property type="entry name" value="Ribosomal_uS7m_fungi"/>
</dbReference>
<dbReference type="Pfam" id="PF00177">
    <property type="entry name" value="Ribosomal_S7"/>
    <property type="match status" value="1"/>
</dbReference>
<organism evidence="10 11">
    <name type="scientific">Aspergillus leporis</name>
    <dbReference type="NCBI Taxonomy" id="41062"/>
    <lineage>
        <taxon>Eukaryota</taxon>
        <taxon>Fungi</taxon>
        <taxon>Dikarya</taxon>
        <taxon>Ascomycota</taxon>
        <taxon>Pezizomycotina</taxon>
        <taxon>Eurotiomycetes</taxon>
        <taxon>Eurotiomycetidae</taxon>
        <taxon>Eurotiales</taxon>
        <taxon>Aspergillaceae</taxon>
        <taxon>Aspergillus</taxon>
        <taxon>Aspergillus subgen. Circumdati</taxon>
    </lineage>
</organism>
<dbReference type="SUPFAM" id="SSF47973">
    <property type="entry name" value="Ribosomal protein S7"/>
    <property type="match status" value="1"/>
</dbReference>
<reference evidence="10 11" key="1">
    <citation type="submission" date="2019-04" db="EMBL/GenBank/DDBJ databases">
        <title>Friends and foes A comparative genomics study of 23 Aspergillus species from section Flavi.</title>
        <authorList>
            <consortium name="DOE Joint Genome Institute"/>
            <person name="Kjaerbolling I."/>
            <person name="Vesth T."/>
            <person name="Frisvad J.C."/>
            <person name="Nybo J.L."/>
            <person name="Theobald S."/>
            <person name="Kildgaard S."/>
            <person name="Isbrandt T."/>
            <person name="Kuo A."/>
            <person name="Sato A."/>
            <person name="Lyhne E.K."/>
            <person name="Kogle M.E."/>
            <person name="Wiebenga A."/>
            <person name="Kun R.S."/>
            <person name="Lubbers R.J."/>
            <person name="Makela M.R."/>
            <person name="Barry K."/>
            <person name="Chovatia M."/>
            <person name="Clum A."/>
            <person name="Daum C."/>
            <person name="Haridas S."/>
            <person name="He G."/>
            <person name="LaButti K."/>
            <person name="Lipzen A."/>
            <person name="Mondo S."/>
            <person name="Riley R."/>
            <person name="Salamov A."/>
            <person name="Simmons B.A."/>
            <person name="Magnuson J.K."/>
            <person name="Henrissat B."/>
            <person name="Mortensen U.H."/>
            <person name="Larsen T.O."/>
            <person name="Devries R.P."/>
            <person name="Grigoriev I.V."/>
            <person name="Machida M."/>
            <person name="Baker S.E."/>
            <person name="Andersen M.R."/>
        </authorList>
    </citation>
    <scope>NUCLEOTIDE SEQUENCE [LARGE SCALE GENOMIC DNA]</scope>
    <source>
        <strain evidence="10 11">CBS 151.66</strain>
    </source>
</reference>
<evidence type="ECO:0000256" key="2">
    <source>
        <dbReference type="ARBA" id="ARBA00007151"/>
    </source>
</evidence>
<dbReference type="Proteomes" id="UP000326565">
    <property type="component" value="Unassembled WGS sequence"/>
</dbReference>
<evidence type="ECO:0000256" key="8">
    <source>
        <dbReference type="SAM" id="MobiDB-lite"/>
    </source>
</evidence>
<evidence type="ECO:0000259" key="9">
    <source>
        <dbReference type="Pfam" id="PF00177"/>
    </source>
</evidence>
<evidence type="ECO:0000313" key="11">
    <source>
        <dbReference type="Proteomes" id="UP000326565"/>
    </source>
</evidence>
<gene>
    <name evidence="10" type="ORF">BDV29DRAFT_137958</name>
</gene>
<dbReference type="InterPro" id="IPR000235">
    <property type="entry name" value="Ribosomal_uS7"/>
</dbReference>
<dbReference type="EMBL" id="ML732228">
    <property type="protein sequence ID" value="KAB8073347.1"/>
    <property type="molecule type" value="Genomic_DNA"/>
</dbReference>
<evidence type="ECO:0000256" key="6">
    <source>
        <dbReference type="ARBA" id="ARBA00037226"/>
    </source>
</evidence>
<dbReference type="OrthoDB" id="9972728at2759"/>
<keyword evidence="3 10" id="KW-0689">Ribosomal protein</keyword>
<proteinExistence type="inferred from homology"/>
<dbReference type="CDD" id="cd14868">
    <property type="entry name" value="uS7_Mitochondria_Fungi"/>
    <property type="match status" value="1"/>
</dbReference>
<keyword evidence="11" id="KW-1185">Reference proteome</keyword>
<protein>
    <recommendedName>
        <fullName evidence="7">Small ribosomal subunit protein uS7m</fullName>
    </recommendedName>
</protein>
<dbReference type="PANTHER" id="PTHR11205">
    <property type="entry name" value="RIBOSOMAL PROTEIN S7"/>
    <property type="match status" value="1"/>
</dbReference>
<keyword evidence="5" id="KW-0687">Ribonucleoprotein</keyword>
<feature type="compositionally biased region" description="Basic and acidic residues" evidence="8">
    <location>
        <begin position="66"/>
        <end position="82"/>
    </location>
</feature>
<comment type="similarity">
    <text evidence="2">Belongs to the universal ribosomal protein uS7 family.</text>
</comment>
<evidence type="ECO:0000256" key="7">
    <source>
        <dbReference type="ARBA" id="ARBA00039306"/>
    </source>
</evidence>
<feature type="compositionally biased region" description="Polar residues" evidence="8">
    <location>
        <begin position="132"/>
        <end position="148"/>
    </location>
</feature>
<feature type="compositionally biased region" description="Polar residues" evidence="8">
    <location>
        <begin position="46"/>
        <end position="62"/>
    </location>
</feature>
<dbReference type="AlphaFoldDB" id="A0A5N5X021"/>
<evidence type="ECO:0000256" key="3">
    <source>
        <dbReference type="ARBA" id="ARBA00022980"/>
    </source>
</evidence>
<dbReference type="GO" id="GO:0005739">
    <property type="term" value="C:mitochondrion"/>
    <property type="evidence" value="ECO:0007669"/>
    <property type="project" value="UniProtKB-SubCell"/>
</dbReference>
<dbReference type="InterPro" id="IPR023798">
    <property type="entry name" value="Ribosomal_uS7_dom"/>
</dbReference>
<keyword evidence="4" id="KW-0496">Mitochondrion</keyword>
<evidence type="ECO:0000313" key="10">
    <source>
        <dbReference type="EMBL" id="KAB8073347.1"/>
    </source>
</evidence>
<feature type="domain" description="Small ribosomal subunit protein uS7" evidence="9">
    <location>
        <begin position="202"/>
        <end position="356"/>
    </location>
</feature>
<feature type="region of interest" description="Disordered" evidence="8">
    <location>
        <begin position="120"/>
        <end position="152"/>
    </location>
</feature>
<dbReference type="GO" id="GO:0005840">
    <property type="term" value="C:ribosome"/>
    <property type="evidence" value="ECO:0007669"/>
    <property type="project" value="UniProtKB-KW"/>
</dbReference>
<sequence>MPPRLNLLNARTAVPVLRQTSVNTSRRSIATSISINRPTSYALKTSLSSSTRMHTRWNSSISGGDGSERPKNPPEDPLPHVSEEAAEITKIMDKKCDGTPASPELEQGTPISEILQRDKEAQKHMPKVMQDQIKSTTGTRSFSTSARRSQTDLHAQGNAFDEQTAAVMASMISQVNQQAEELHTGIKFDFVETLPKTENFRTRYDSLLEQFTKLLMQDGKLSKAQKNMAFILDHLRTASPPQPNPKRPLLPGPPAPQLPLNPVLYLTLIVDSVAPLIKIRQQKGLAGGGASVQIPVPLALRQRRRTAIKWIIDSSDKRRDSSFAQRVANELVAVAEGRSGVWEKREQQHKLGIAGRSNLGLIAGGRR</sequence>
<evidence type="ECO:0000256" key="1">
    <source>
        <dbReference type="ARBA" id="ARBA00004173"/>
    </source>
</evidence>
<dbReference type="GO" id="GO:1990904">
    <property type="term" value="C:ribonucleoprotein complex"/>
    <property type="evidence" value="ECO:0007669"/>
    <property type="project" value="UniProtKB-KW"/>
</dbReference>
<dbReference type="FunFam" id="1.10.455.10:FF:000006">
    <property type="entry name" value="37S ribosomal protein S7, mitochondrial"/>
    <property type="match status" value="1"/>
</dbReference>
<dbReference type="GO" id="GO:0006412">
    <property type="term" value="P:translation"/>
    <property type="evidence" value="ECO:0007669"/>
    <property type="project" value="InterPro"/>
</dbReference>
<comment type="subcellular location">
    <subcellularLocation>
        <location evidence="1">Mitochondrion</location>
    </subcellularLocation>
</comment>
<comment type="function">
    <text evidence="6">Component of the mitochondrial ribosome (mitoribosome), a dedicated translation machinery responsible for the synthesis of mitochondrial genome-encoded proteins, including at least some of the essential transmembrane subunits of the mitochondrial respiratory chain. The mitoribosomes are attached to the mitochondrial inner membrane and translation products are cotranslationally integrated into the membrane.</text>
</comment>
<feature type="region of interest" description="Disordered" evidence="8">
    <location>
        <begin position="46"/>
        <end position="82"/>
    </location>
</feature>
<dbReference type="Gene3D" id="1.10.455.10">
    <property type="entry name" value="Ribosomal protein S7 domain"/>
    <property type="match status" value="1"/>
</dbReference>